<reference evidence="1 2" key="1">
    <citation type="journal article" date="2013" name="PLoS ONE">
        <title>Assembly-driven community genomics of a hypersaline microbial ecosystem.</title>
        <authorList>
            <person name="Podell S."/>
            <person name="Ugalde J.A."/>
            <person name="Narasingarao P."/>
            <person name="Banfield J.F."/>
            <person name="Heidelberg K.B."/>
            <person name="Allen E.E."/>
        </authorList>
    </citation>
    <scope>NUCLEOTIDE SEQUENCE [LARGE SCALE GENOMIC DNA]</scope>
    <source>
        <strain evidence="2">J07HQW2</strain>
    </source>
</reference>
<dbReference type="AlphaFoldDB" id="U1PJH4"/>
<name>U1PJH4_9EURY</name>
<sequence length="114" mass="12911">MNTDVINVETEGTNWTTIADAPRLKLFNKTAKVYVEIQASQNESVSFKLSDVNKKVIGDFLLQDFMIDFEPEIIPMIEWLISIEDSLVADPCEVASHLSLFWPSFIKSKVSIKS</sequence>
<dbReference type="RefSeq" id="WP_021053306.1">
    <property type="nucleotide sequence ID" value="NZ_KE356561.1"/>
</dbReference>
<organism evidence="1 2">
    <name type="scientific">Haloquadratum walsbyi J07HQW2</name>
    <dbReference type="NCBI Taxonomy" id="1238425"/>
    <lineage>
        <taxon>Archaea</taxon>
        <taxon>Methanobacteriati</taxon>
        <taxon>Methanobacteriota</taxon>
        <taxon>Stenosarchaea group</taxon>
        <taxon>Halobacteria</taxon>
        <taxon>Halobacteriales</taxon>
        <taxon>Haloferacaceae</taxon>
        <taxon>Haloquadratum</taxon>
    </lineage>
</organism>
<evidence type="ECO:0000313" key="2">
    <source>
        <dbReference type="Proteomes" id="UP000030710"/>
    </source>
</evidence>
<evidence type="ECO:0000313" key="1">
    <source>
        <dbReference type="EMBL" id="ERG93812.1"/>
    </source>
</evidence>
<dbReference type="EMBL" id="KE356561">
    <property type="protein sequence ID" value="ERG93812.1"/>
    <property type="molecule type" value="Genomic_DNA"/>
</dbReference>
<gene>
    <name evidence="1" type="ORF">J07HQW2_00246</name>
</gene>
<proteinExistence type="predicted"/>
<accession>U1PJH4</accession>
<dbReference type="STRING" id="1238425.J07HQW2_00246"/>
<dbReference type="Proteomes" id="UP000030710">
    <property type="component" value="Unassembled WGS sequence"/>
</dbReference>
<dbReference type="HOGENOM" id="CLU_2115434_0_0_2"/>
<protein>
    <submittedName>
        <fullName evidence="1">Uncharacterized protein</fullName>
    </submittedName>
</protein>